<comment type="caution">
    <text evidence="2">The sequence shown here is derived from an EMBL/GenBank/DDBJ whole genome shotgun (WGS) entry which is preliminary data.</text>
</comment>
<accession>A0A1Y2DTG6</accession>
<keyword evidence="1" id="KW-0472">Membrane</keyword>
<dbReference type="GeneID" id="63774731"/>
<dbReference type="EMBL" id="MCFJ01000009">
    <property type="protein sequence ID" value="ORY62459.1"/>
    <property type="molecule type" value="Genomic_DNA"/>
</dbReference>
<proteinExistence type="predicted"/>
<evidence type="ECO:0000313" key="2">
    <source>
        <dbReference type="EMBL" id="ORY62459.1"/>
    </source>
</evidence>
<keyword evidence="1" id="KW-1133">Transmembrane helix</keyword>
<dbReference type="InParanoid" id="A0A1Y2DTG6"/>
<dbReference type="AlphaFoldDB" id="A0A1Y2DTG6"/>
<dbReference type="RefSeq" id="XP_040714295.1">
    <property type="nucleotide sequence ID" value="XM_040858519.1"/>
</dbReference>
<keyword evidence="1" id="KW-0812">Transmembrane</keyword>
<evidence type="ECO:0000256" key="1">
    <source>
        <dbReference type="SAM" id="Phobius"/>
    </source>
</evidence>
<organism evidence="2 3">
    <name type="scientific">Pseudomassariella vexata</name>
    <dbReference type="NCBI Taxonomy" id="1141098"/>
    <lineage>
        <taxon>Eukaryota</taxon>
        <taxon>Fungi</taxon>
        <taxon>Dikarya</taxon>
        <taxon>Ascomycota</taxon>
        <taxon>Pezizomycotina</taxon>
        <taxon>Sordariomycetes</taxon>
        <taxon>Xylariomycetidae</taxon>
        <taxon>Amphisphaeriales</taxon>
        <taxon>Pseudomassariaceae</taxon>
        <taxon>Pseudomassariella</taxon>
    </lineage>
</organism>
<evidence type="ECO:0000313" key="3">
    <source>
        <dbReference type="Proteomes" id="UP000193689"/>
    </source>
</evidence>
<dbReference type="Proteomes" id="UP000193689">
    <property type="component" value="Unassembled WGS sequence"/>
</dbReference>
<feature type="transmembrane region" description="Helical" evidence="1">
    <location>
        <begin position="12"/>
        <end position="29"/>
    </location>
</feature>
<keyword evidence="3" id="KW-1185">Reference proteome</keyword>
<protein>
    <submittedName>
        <fullName evidence="2">Uncharacterized protein</fullName>
    </submittedName>
</protein>
<gene>
    <name evidence="2" type="ORF">BCR38DRAFT_410870</name>
</gene>
<reference evidence="2 3" key="1">
    <citation type="submission" date="2016-07" db="EMBL/GenBank/DDBJ databases">
        <title>Pervasive Adenine N6-methylation of Active Genes in Fungi.</title>
        <authorList>
            <consortium name="DOE Joint Genome Institute"/>
            <person name="Mondo S.J."/>
            <person name="Dannebaum R.O."/>
            <person name="Kuo R.C."/>
            <person name="Labutti K."/>
            <person name="Haridas S."/>
            <person name="Kuo A."/>
            <person name="Salamov A."/>
            <person name="Ahrendt S.R."/>
            <person name="Lipzen A."/>
            <person name="Sullivan W."/>
            <person name="Andreopoulos W.B."/>
            <person name="Clum A."/>
            <person name="Lindquist E."/>
            <person name="Daum C."/>
            <person name="Ramamoorthy G.K."/>
            <person name="Gryganskyi A."/>
            <person name="Culley D."/>
            <person name="Magnuson J.K."/>
            <person name="James T.Y."/>
            <person name="O'Malley M.A."/>
            <person name="Stajich J.E."/>
            <person name="Spatafora J.W."/>
            <person name="Visel A."/>
            <person name="Grigoriev I.V."/>
        </authorList>
    </citation>
    <scope>NUCLEOTIDE SEQUENCE [LARGE SCALE GENOMIC DNA]</scope>
    <source>
        <strain evidence="2 3">CBS 129021</strain>
    </source>
</reference>
<sequence length="176" mass="20117">MGGRRPGWSQMGRLTWVFTTLIITVWSLIRRRHDCWKSVKSQALKAAIIPITLSYLQLTQGSAHQQKSGQASKSMPHLRVRLRQSSRIAEVQSMVSSVREPQSGLKVTLKRLLDHEEDSKGGRGHAKNFTKLYFNRSWIEVIDSLQGLQNKNLDISRQIEEMRLMMNSLVNTSKTS</sequence>
<name>A0A1Y2DTG6_9PEZI</name>